<proteinExistence type="inferred from homology"/>
<comment type="similarity">
    <text evidence="2">Belongs to the bacterial solute-binding protein SsuA/TauA family.</text>
</comment>
<evidence type="ECO:0000313" key="8">
    <source>
        <dbReference type="Proteomes" id="UP000677265"/>
    </source>
</evidence>
<dbReference type="RefSeq" id="WP_213145741.1">
    <property type="nucleotide sequence ID" value="NZ_JAGYPE020000009.1"/>
</dbReference>
<dbReference type="EMBL" id="JAGYPE010000006">
    <property type="protein sequence ID" value="MBS4185939.1"/>
    <property type="molecule type" value="Genomic_DNA"/>
</dbReference>
<evidence type="ECO:0000256" key="3">
    <source>
        <dbReference type="ARBA" id="ARBA00022729"/>
    </source>
</evidence>
<dbReference type="PANTHER" id="PTHR30024">
    <property type="entry name" value="ALIPHATIC SULFONATES-BINDING PROTEIN-RELATED"/>
    <property type="match status" value="1"/>
</dbReference>
<accession>A0A942T445</accession>
<dbReference type="InterPro" id="IPR011852">
    <property type="entry name" value="TRAP_TAXI"/>
</dbReference>
<evidence type="ECO:0000256" key="2">
    <source>
        <dbReference type="ARBA" id="ARBA00010742"/>
    </source>
</evidence>
<dbReference type="PROSITE" id="PS51257">
    <property type="entry name" value="PROKAR_LIPOPROTEIN"/>
    <property type="match status" value="1"/>
</dbReference>
<dbReference type="GO" id="GO:0042597">
    <property type="term" value="C:periplasmic space"/>
    <property type="evidence" value="ECO:0007669"/>
    <property type="project" value="UniProtKB-SubCell"/>
</dbReference>
<dbReference type="PANTHER" id="PTHR30024:SF47">
    <property type="entry name" value="TAURINE-BINDING PERIPLASMIC PROTEIN"/>
    <property type="match status" value="1"/>
</dbReference>
<dbReference type="AlphaFoldDB" id="A0A942T445"/>
<comment type="subcellular location">
    <subcellularLocation>
        <location evidence="1">Periplasm</location>
    </subcellularLocation>
</comment>
<evidence type="ECO:0000256" key="4">
    <source>
        <dbReference type="SAM" id="MobiDB-lite"/>
    </source>
</evidence>
<dbReference type="EMBL" id="JAGYPE020000009">
    <property type="protein sequence ID" value="MCH6265373.1"/>
    <property type="molecule type" value="Genomic_DNA"/>
</dbReference>
<feature type="signal peptide" evidence="5">
    <location>
        <begin position="1"/>
        <end position="26"/>
    </location>
</feature>
<organism evidence="6">
    <name type="scientific">Neobacillus citreus</name>
    <dbReference type="NCBI Taxonomy" id="2833578"/>
    <lineage>
        <taxon>Bacteria</taxon>
        <taxon>Bacillati</taxon>
        <taxon>Bacillota</taxon>
        <taxon>Bacilli</taxon>
        <taxon>Bacillales</taxon>
        <taxon>Bacillaceae</taxon>
        <taxon>Neobacillus</taxon>
    </lineage>
</organism>
<sequence>MLKKPLKFLMAIFLLSILLVGCSSNGSLKSSGTEKKPASNKSTSTASSTVSLPKQMTWSVYDVGSGGYAEMSAIANTLTSKYGTQIRMLPSASGVGRMLPLKSNQASIGKLGDEIQFSFEAMEEFAKPDWGPQDVRAIWAPISQFGFAVRTDSDIKSIADLKGKRVPRITGNSSVNIKNEAILAFAGLTWDDVKPVDITSYAGQGDALLQGQIDVAGINPTASTMFEADSKGGIRWLEMDPNDKEGWARVEKTASWLFPYTMDNGAGMKSATNVLGHGYLIGGYASQDADTVYQLLKAMDENFNDYQKAIPNLALYSKDKVLTEPRGIPFHEGTIKFLKEKGLWSDEKQAKNDALAERYKKLKTAWDKVVDESKKEGISNDKFPAYWLEKKAELIK</sequence>
<comment type="caution">
    <text evidence="6">The sequence shown here is derived from an EMBL/GenBank/DDBJ whole genome shotgun (WGS) entry which is preliminary data.</text>
</comment>
<evidence type="ECO:0000256" key="5">
    <source>
        <dbReference type="SAM" id="SignalP"/>
    </source>
</evidence>
<keyword evidence="3 5" id="KW-0732">Signal</keyword>
<dbReference type="Gene3D" id="3.40.190.10">
    <property type="entry name" value="Periplasmic binding protein-like II"/>
    <property type="match status" value="2"/>
</dbReference>
<name>A0A942T445_9BACI</name>
<dbReference type="Pfam" id="PF16868">
    <property type="entry name" value="NMT1_3"/>
    <property type="match status" value="1"/>
</dbReference>
<feature type="chain" id="PRO_5044697272" evidence="5">
    <location>
        <begin position="27"/>
        <end position="396"/>
    </location>
</feature>
<feature type="region of interest" description="Disordered" evidence="4">
    <location>
        <begin position="28"/>
        <end position="47"/>
    </location>
</feature>
<dbReference type="NCBIfam" id="TIGR02122">
    <property type="entry name" value="TRAP_TAXI"/>
    <property type="match status" value="1"/>
</dbReference>
<evidence type="ECO:0000313" key="7">
    <source>
        <dbReference type="EMBL" id="MCH6265373.1"/>
    </source>
</evidence>
<evidence type="ECO:0000313" key="6">
    <source>
        <dbReference type="EMBL" id="MBS4185939.1"/>
    </source>
</evidence>
<dbReference type="GO" id="GO:0042918">
    <property type="term" value="P:alkanesulfonate transmembrane transport"/>
    <property type="evidence" value="ECO:0007669"/>
    <property type="project" value="TreeGrafter"/>
</dbReference>
<evidence type="ECO:0000256" key="1">
    <source>
        <dbReference type="ARBA" id="ARBA00004418"/>
    </source>
</evidence>
<keyword evidence="8" id="KW-1185">Reference proteome</keyword>
<dbReference type="SUPFAM" id="SSF53850">
    <property type="entry name" value="Periplasmic binding protein-like II"/>
    <property type="match status" value="1"/>
</dbReference>
<protein>
    <submittedName>
        <fullName evidence="6">TAXI family TRAP transporter solute-binding subunit</fullName>
    </submittedName>
</protein>
<reference evidence="6" key="1">
    <citation type="submission" date="2021-05" db="EMBL/GenBank/DDBJ databases">
        <title>Novel Bacillus species.</title>
        <authorList>
            <person name="Liu G."/>
        </authorList>
    </citation>
    <scope>NUCLEOTIDE SEQUENCE</scope>
    <source>
        <strain evidence="6 8">FJAT-50051</strain>
    </source>
</reference>
<dbReference type="Proteomes" id="UP000677265">
    <property type="component" value="Unassembled WGS sequence"/>
</dbReference>
<gene>
    <name evidence="7" type="ORF">KHB02_007505</name>
    <name evidence="6" type="ORF">KHB02_31600</name>
</gene>